<reference evidence="5 6" key="1">
    <citation type="journal article" date="2014" name="Int. J. Syst. Evol. Microbiol.">
        <title>Complete genome sequence of Corynebacterium casei LMG S-19264T (=DSM 44701T), isolated from a smear-ripened cheese.</title>
        <authorList>
            <consortium name="US DOE Joint Genome Institute (JGI-PGF)"/>
            <person name="Walter F."/>
            <person name="Albersmeier A."/>
            <person name="Kalinowski J."/>
            <person name="Ruckert C."/>
        </authorList>
    </citation>
    <scope>NUCLEOTIDE SEQUENCE [LARGE SCALE GENOMIC DNA]</scope>
    <source>
        <strain evidence="5 6">CGMCC 1.15896</strain>
    </source>
</reference>
<evidence type="ECO:0000256" key="2">
    <source>
        <dbReference type="ARBA" id="ARBA00008520"/>
    </source>
</evidence>
<comment type="caution">
    <text evidence="5">The sequence shown here is derived from an EMBL/GenBank/DDBJ whole genome shotgun (WGS) entry which is preliminary data.</text>
</comment>
<dbReference type="EMBL" id="BMKB01000005">
    <property type="protein sequence ID" value="GGA59380.1"/>
    <property type="molecule type" value="Genomic_DNA"/>
</dbReference>
<keyword evidence="6" id="KW-1185">Reference proteome</keyword>
<dbReference type="Proteomes" id="UP000596977">
    <property type="component" value="Unassembled WGS sequence"/>
</dbReference>
<proteinExistence type="inferred from homology"/>
<evidence type="ECO:0000256" key="4">
    <source>
        <dbReference type="SAM" id="SignalP"/>
    </source>
</evidence>
<evidence type="ECO:0000256" key="1">
    <source>
        <dbReference type="ARBA" id="ARBA00004418"/>
    </source>
</evidence>
<name>A0A916W1M5_9HYPH</name>
<dbReference type="InterPro" id="IPR006059">
    <property type="entry name" value="SBP"/>
</dbReference>
<dbReference type="AlphaFoldDB" id="A0A916W1M5"/>
<evidence type="ECO:0000313" key="5">
    <source>
        <dbReference type="EMBL" id="GGA59380.1"/>
    </source>
</evidence>
<dbReference type="InterPro" id="IPR050490">
    <property type="entry name" value="Bact_solute-bd_prot1"/>
</dbReference>
<keyword evidence="4" id="KW-0732">Signal</keyword>
<dbReference type="Gene3D" id="3.40.190.10">
    <property type="entry name" value="Periplasmic binding protein-like II"/>
    <property type="match status" value="2"/>
</dbReference>
<accession>A0A916W1M5</accession>
<evidence type="ECO:0008006" key="7">
    <source>
        <dbReference type="Google" id="ProtNLM"/>
    </source>
</evidence>
<protein>
    <recommendedName>
        <fullName evidence="7">ABC transporter substrate-binding protein</fullName>
    </recommendedName>
</protein>
<keyword evidence="3" id="KW-0574">Periplasm</keyword>
<dbReference type="SUPFAM" id="SSF53850">
    <property type="entry name" value="Periplasmic binding protein-like II"/>
    <property type="match status" value="1"/>
</dbReference>
<dbReference type="PANTHER" id="PTHR43649">
    <property type="entry name" value="ARABINOSE-BINDING PROTEIN-RELATED"/>
    <property type="match status" value="1"/>
</dbReference>
<sequence>MVTLGNRAGARLGGLLMNTKTARHLMVGSAVSALMLTSTAVQAQTVNLTMLVDNASHTVAISEALVAAFEADNPDISIDIETRPGGGEGDNIVKTRLATGQMTDIFWYNSGSLLQALNPAQTLIDLSDEPYMDDIADSFKQVVSVGEEIFGVPTRPAEAGGIFYNRAIYDELGLEIPLTWDAFMANNEAIAAAGHTPVIQTYRDTWTSQLFVLADFYNVLAQEPDWAERYTNNEAKYATSAIALRGFEKLAEVHDAGFLNADFGAAGYEDGLRMVVEGEGAHYPMITFAIPAISDTFGDAIENVGFFAQPGDSAEENGLTVWMPAALYIPQTTSDEEAARRFLAFVASPEGCAVQNEAVAVNGPYLINGCELPEDVAGVVRDLLPYFEEGGNNAPALEFLSPIKGPLLEQLTVEVGSGIRPPQDAAALYDQDVVRQAQQLGLDGW</sequence>
<feature type="chain" id="PRO_5036941674" description="ABC transporter substrate-binding protein" evidence="4">
    <location>
        <begin position="44"/>
        <end position="445"/>
    </location>
</feature>
<comment type="subcellular location">
    <subcellularLocation>
        <location evidence="1">Periplasm</location>
    </subcellularLocation>
</comment>
<evidence type="ECO:0000313" key="6">
    <source>
        <dbReference type="Proteomes" id="UP000596977"/>
    </source>
</evidence>
<evidence type="ECO:0000256" key="3">
    <source>
        <dbReference type="ARBA" id="ARBA00022764"/>
    </source>
</evidence>
<feature type="signal peptide" evidence="4">
    <location>
        <begin position="1"/>
        <end position="43"/>
    </location>
</feature>
<comment type="similarity">
    <text evidence="2">Belongs to the bacterial solute-binding protein 1 family.</text>
</comment>
<dbReference type="Pfam" id="PF01547">
    <property type="entry name" value="SBP_bac_1"/>
    <property type="match status" value="1"/>
</dbReference>
<dbReference type="GO" id="GO:0042597">
    <property type="term" value="C:periplasmic space"/>
    <property type="evidence" value="ECO:0007669"/>
    <property type="project" value="UniProtKB-SubCell"/>
</dbReference>
<gene>
    <name evidence="5" type="ORF">GCM10011499_31880</name>
</gene>
<organism evidence="5 6">
    <name type="scientific">Pelagibacterium lentulum</name>
    <dbReference type="NCBI Taxonomy" id="2029865"/>
    <lineage>
        <taxon>Bacteria</taxon>
        <taxon>Pseudomonadati</taxon>
        <taxon>Pseudomonadota</taxon>
        <taxon>Alphaproteobacteria</taxon>
        <taxon>Hyphomicrobiales</taxon>
        <taxon>Devosiaceae</taxon>
        <taxon>Pelagibacterium</taxon>
    </lineage>
</organism>